<evidence type="ECO:0000256" key="8">
    <source>
        <dbReference type="SAM" id="Phobius"/>
    </source>
</evidence>
<gene>
    <name evidence="10" type="ORF">F4556_003680</name>
</gene>
<evidence type="ECO:0000256" key="1">
    <source>
        <dbReference type="ARBA" id="ARBA00004236"/>
    </source>
</evidence>
<keyword evidence="3 8" id="KW-0812">Transmembrane</keyword>
<comment type="caution">
    <text evidence="10">The sequence shown here is derived from an EMBL/GenBank/DDBJ whole genome shotgun (WGS) entry which is preliminary data.</text>
</comment>
<evidence type="ECO:0000256" key="3">
    <source>
        <dbReference type="ARBA" id="ARBA00022692"/>
    </source>
</evidence>
<sequence length="170" mass="17965">MTDRQIDMESHPEPSALTVALSALTAFQGYVQQADSKVNTLLVVHTGGVVAVVSALAGRDAPVRFPLPTLLVMAGFAIAFLLSGFHVLQALRPRLDPPVPPSRFAITGINHLGLGHATGVDPAAQRIEAWAMAQLLAQIALVKNQHLARATPWTAAMLVLGVGAALLRSW</sequence>
<evidence type="ECO:0000313" key="10">
    <source>
        <dbReference type="EMBL" id="MBB4948145.1"/>
    </source>
</evidence>
<evidence type="ECO:0000259" key="9">
    <source>
        <dbReference type="Pfam" id="PF18967"/>
    </source>
</evidence>
<keyword evidence="5 8" id="KW-1133">Transmembrane helix</keyword>
<dbReference type="RefSeq" id="WP_184917192.1">
    <property type="nucleotide sequence ID" value="NZ_JACHJR010000001.1"/>
</dbReference>
<feature type="transmembrane region" description="Helical" evidence="8">
    <location>
        <begin position="70"/>
        <end position="91"/>
    </location>
</feature>
<evidence type="ECO:0000256" key="7">
    <source>
        <dbReference type="ARBA" id="ARBA00023136"/>
    </source>
</evidence>
<keyword evidence="2" id="KW-1003">Cell membrane</keyword>
<dbReference type="Pfam" id="PF18967">
    <property type="entry name" value="PycTM"/>
    <property type="match status" value="1"/>
</dbReference>
<comment type="subcellular location">
    <subcellularLocation>
        <location evidence="1">Cell membrane</location>
    </subcellularLocation>
</comment>
<protein>
    <recommendedName>
        <fullName evidence="9">Pycsar effector protein domain-containing protein</fullName>
    </recommendedName>
</protein>
<dbReference type="Proteomes" id="UP000573327">
    <property type="component" value="Unassembled WGS sequence"/>
</dbReference>
<reference evidence="10 11" key="1">
    <citation type="submission" date="2020-08" db="EMBL/GenBank/DDBJ databases">
        <title>Sequencing the genomes of 1000 actinobacteria strains.</title>
        <authorList>
            <person name="Klenk H.-P."/>
        </authorList>
    </citation>
    <scope>NUCLEOTIDE SEQUENCE [LARGE SCALE GENOMIC DNA]</scope>
    <source>
        <strain evidence="10 11">DSM 44786</strain>
    </source>
</reference>
<accession>A0A7W7SCV6</accession>
<keyword evidence="7 8" id="KW-0472">Membrane</keyword>
<evidence type="ECO:0000256" key="5">
    <source>
        <dbReference type="ARBA" id="ARBA00022989"/>
    </source>
</evidence>
<evidence type="ECO:0000256" key="2">
    <source>
        <dbReference type="ARBA" id="ARBA00022475"/>
    </source>
</evidence>
<keyword evidence="11" id="KW-1185">Reference proteome</keyword>
<proteinExistence type="predicted"/>
<feature type="domain" description="Pycsar effector protein" evidence="9">
    <location>
        <begin position="20"/>
        <end position="165"/>
    </location>
</feature>
<evidence type="ECO:0000256" key="6">
    <source>
        <dbReference type="ARBA" id="ARBA00023118"/>
    </source>
</evidence>
<feature type="transmembrane region" description="Helical" evidence="8">
    <location>
        <begin position="38"/>
        <end position="58"/>
    </location>
</feature>
<dbReference type="AlphaFoldDB" id="A0A7W7SCV6"/>
<evidence type="ECO:0000313" key="11">
    <source>
        <dbReference type="Proteomes" id="UP000573327"/>
    </source>
</evidence>
<keyword evidence="6" id="KW-0051">Antiviral defense</keyword>
<dbReference type="InterPro" id="IPR043760">
    <property type="entry name" value="PycTM_dom"/>
</dbReference>
<name>A0A7W7SCV6_9ACTN</name>
<keyword evidence="4" id="KW-0547">Nucleotide-binding</keyword>
<evidence type="ECO:0000256" key="4">
    <source>
        <dbReference type="ARBA" id="ARBA00022741"/>
    </source>
</evidence>
<dbReference type="EMBL" id="JACHJR010000001">
    <property type="protein sequence ID" value="MBB4948145.1"/>
    <property type="molecule type" value="Genomic_DNA"/>
</dbReference>
<organism evidence="10 11">
    <name type="scientific">Kitasatospora gansuensis</name>
    <dbReference type="NCBI Taxonomy" id="258050"/>
    <lineage>
        <taxon>Bacteria</taxon>
        <taxon>Bacillati</taxon>
        <taxon>Actinomycetota</taxon>
        <taxon>Actinomycetes</taxon>
        <taxon>Kitasatosporales</taxon>
        <taxon>Streptomycetaceae</taxon>
        <taxon>Kitasatospora</taxon>
    </lineage>
</organism>